<comment type="cofactor">
    <cofactor evidence="1">
        <name>pantetheine 4'-phosphate</name>
        <dbReference type="ChEBI" id="CHEBI:47942"/>
    </cofactor>
</comment>
<dbReference type="InterPro" id="IPR020845">
    <property type="entry name" value="AMP-binding_CS"/>
</dbReference>
<dbReference type="EMBL" id="LNYY01000019">
    <property type="protein sequence ID" value="KTD67877.1"/>
    <property type="molecule type" value="Genomic_DNA"/>
</dbReference>
<evidence type="ECO:0000256" key="1">
    <source>
        <dbReference type="ARBA" id="ARBA00001957"/>
    </source>
</evidence>
<dbReference type="InterPro" id="IPR010071">
    <property type="entry name" value="AA_adenyl_dom"/>
</dbReference>
<name>A0A0W0ZFC2_9GAMM</name>
<dbReference type="InterPro" id="IPR001242">
    <property type="entry name" value="Condensation_dom"/>
</dbReference>
<dbReference type="FunFam" id="3.40.50.980:FF:000001">
    <property type="entry name" value="Non-ribosomal peptide synthetase"/>
    <property type="match status" value="1"/>
</dbReference>
<dbReference type="CDD" id="cd05930">
    <property type="entry name" value="A_NRPS"/>
    <property type="match status" value="1"/>
</dbReference>
<dbReference type="FunFam" id="3.30.300.30:FF:000010">
    <property type="entry name" value="Enterobactin synthetase component F"/>
    <property type="match status" value="1"/>
</dbReference>
<dbReference type="PANTHER" id="PTHR45527:SF1">
    <property type="entry name" value="FATTY ACID SYNTHASE"/>
    <property type="match status" value="1"/>
</dbReference>
<keyword evidence="3" id="KW-0597">Phosphoprotein</keyword>
<dbReference type="GO" id="GO:0031177">
    <property type="term" value="F:phosphopantetheine binding"/>
    <property type="evidence" value="ECO:0007669"/>
    <property type="project" value="TreeGrafter"/>
</dbReference>
<dbReference type="Pfam" id="PF13193">
    <property type="entry name" value="AMP-binding_C"/>
    <property type="match status" value="1"/>
</dbReference>
<dbReference type="InterPro" id="IPR006162">
    <property type="entry name" value="Ppantetheine_attach_site"/>
</dbReference>
<evidence type="ECO:0000313" key="6">
    <source>
        <dbReference type="Proteomes" id="UP000054926"/>
    </source>
</evidence>
<dbReference type="Gene3D" id="1.10.1200.10">
    <property type="entry name" value="ACP-like"/>
    <property type="match status" value="1"/>
</dbReference>
<dbReference type="PROSITE" id="PS50075">
    <property type="entry name" value="CARRIER"/>
    <property type="match status" value="1"/>
</dbReference>
<evidence type="ECO:0000313" key="5">
    <source>
        <dbReference type="EMBL" id="KTD67877.1"/>
    </source>
</evidence>
<keyword evidence="6" id="KW-1185">Reference proteome</keyword>
<dbReference type="Gene3D" id="3.30.559.30">
    <property type="entry name" value="Nonribosomal peptide synthetase, condensation domain"/>
    <property type="match status" value="1"/>
</dbReference>
<dbReference type="AlphaFoldDB" id="A0A0W0ZFC2"/>
<dbReference type="Gene3D" id="2.30.38.10">
    <property type="entry name" value="Luciferase, Domain 3"/>
    <property type="match status" value="1"/>
</dbReference>
<dbReference type="GO" id="GO:0005737">
    <property type="term" value="C:cytoplasm"/>
    <property type="evidence" value="ECO:0007669"/>
    <property type="project" value="TreeGrafter"/>
</dbReference>
<evidence type="ECO:0000259" key="4">
    <source>
        <dbReference type="PROSITE" id="PS50075"/>
    </source>
</evidence>
<evidence type="ECO:0000256" key="2">
    <source>
        <dbReference type="ARBA" id="ARBA00022450"/>
    </source>
</evidence>
<dbReference type="NCBIfam" id="TIGR01733">
    <property type="entry name" value="AA-adenyl-dom"/>
    <property type="match status" value="1"/>
</dbReference>
<dbReference type="PROSITE" id="PS00012">
    <property type="entry name" value="PHOSPHOPANTETHEINE"/>
    <property type="match status" value="1"/>
</dbReference>
<dbReference type="STRING" id="947033.Lste_1035"/>
<dbReference type="InterPro" id="IPR009081">
    <property type="entry name" value="PP-bd_ACP"/>
</dbReference>
<comment type="caution">
    <text evidence="5">The sequence shown here is derived from an EMBL/GenBank/DDBJ whole genome shotgun (WGS) entry which is preliminary data.</text>
</comment>
<dbReference type="Gene3D" id="3.30.559.10">
    <property type="entry name" value="Chloramphenicol acetyltransferase-like domain"/>
    <property type="match status" value="1"/>
</dbReference>
<dbReference type="InterPro" id="IPR000873">
    <property type="entry name" value="AMP-dep_synth/lig_dom"/>
</dbReference>
<dbReference type="Pfam" id="PF00501">
    <property type="entry name" value="AMP-binding"/>
    <property type="match status" value="1"/>
</dbReference>
<dbReference type="Gene3D" id="3.30.300.30">
    <property type="match status" value="1"/>
</dbReference>
<dbReference type="PROSITE" id="PS00455">
    <property type="entry name" value="AMP_BINDING"/>
    <property type="match status" value="1"/>
</dbReference>
<dbReference type="SUPFAM" id="SSF56801">
    <property type="entry name" value="Acetyl-CoA synthetase-like"/>
    <property type="match status" value="1"/>
</dbReference>
<dbReference type="Gene3D" id="3.40.50.980">
    <property type="match status" value="2"/>
</dbReference>
<organism evidence="5 6">
    <name type="scientific">Legionella steelei</name>
    <dbReference type="NCBI Taxonomy" id="947033"/>
    <lineage>
        <taxon>Bacteria</taxon>
        <taxon>Pseudomonadati</taxon>
        <taxon>Pseudomonadota</taxon>
        <taxon>Gammaproteobacteria</taxon>
        <taxon>Legionellales</taxon>
        <taxon>Legionellaceae</taxon>
        <taxon>Legionella</taxon>
    </lineage>
</organism>
<evidence type="ECO:0000256" key="3">
    <source>
        <dbReference type="ARBA" id="ARBA00022553"/>
    </source>
</evidence>
<dbReference type="InterPro" id="IPR023213">
    <property type="entry name" value="CAT-like_dom_sf"/>
</dbReference>
<dbReference type="Proteomes" id="UP000054926">
    <property type="component" value="Unassembled WGS sequence"/>
</dbReference>
<dbReference type="PANTHER" id="PTHR45527">
    <property type="entry name" value="NONRIBOSOMAL PEPTIDE SYNTHETASE"/>
    <property type="match status" value="1"/>
</dbReference>
<protein>
    <submittedName>
        <fullName evidence="5">Non-ribosomal peptide synthetase</fullName>
        <ecNumber evidence="5">5.1.1.11</ecNumber>
    </submittedName>
</protein>
<dbReference type="GO" id="GO:0043041">
    <property type="term" value="P:amino acid activation for nonribosomal peptide biosynthetic process"/>
    <property type="evidence" value="ECO:0007669"/>
    <property type="project" value="TreeGrafter"/>
</dbReference>
<dbReference type="SUPFAM" id="SSF47336">
    <property type="entry name" value="ACP-like"/>
    <property type="match status" value="1"/>
</dbReference>
<dbReference type="Pfam" id="PF00668">
    <property type="entry name" value="Condensation"/>
    <property type="match status" value="1"/>
</dbReference>
<proteinExistence type="predicted"/>
<keyword evidence="5" id="KW-0413">Isomerase</keyword>
<dbReference type="InterPro" id="IPR025110">
    <property type="entry name" value="AMP-bd_C"/>
</dbReference>
<dbReference type="InterPro" id="IPR036736">
    <property type="entry name" value="ACP-like_sf"/>
</dbReference>
<dbReference type="Pfam" id="PF00550">
    <property type="entry name" value="PP-binding"/>
    <property type="match status" value="1"/>
</dbReference>
<dbReference type="GO" id="GO:0047462">
    <property type="term" value="F:phenylalanine racemase (ATP-hydrolyzing) activity"/>
    <property type="evidence" value="ECO:0007669"/>
    <property type="project" value="UniProtKB-EC"/>
</dbReference>
<accession>A0A0W0ZFC2</accession>
<dbReference type="PATRIC" id="fig|947033.5.peg.1105"/>
<dbReference type="InterPro" id="IPR045851">
    <property type="entry name" value="AMP-bd_C_sf"/>
</dbReference>
<dbReference type="SUPFAM" id="SSF52777">
    <property type="entry name" value="CoA-dependent acyltransferases"/>
    <property type="match status" value="2"/>
</dbReference>
<dbReference type="EC" id="5.1.1.11" evidence="5"/>
<dbReference type="GO" id="GO:0044550">
    <property type="term" value="P:secondary metabolite biosynthetic process"/>
    <property type="evidence" value="ECO:0007669"/>
    <property type="project" value="TreeGrafter"/>
</dbReference>
<dbReference type="RefSeq" id="WP_058510018.1">
    <property type="nucleotide sequence ID" value="NZ_LNYY01000019.1"/>
</dbReference>
<gene>
    <name evidence="5" type="ORF">Lste_1035</name>
</gene>
<feature type="domain" description="Carrier" evidence="4">
    <location>
        <begin position="514"/>
        <end position="589"/>
    </location>
</feature>
<dbReference type="OrthoDB" id="9757559at2"/>
<keyword evidence="2" id="KW-0596">Phosphopantetheine</keyword>
<sequence length="1094" mass="125197">MANKKIIQALFEEHAHNVPNYVAVLKGNEKLTYGELNQRANQLAHYLQSLGVKPDTPVALCLDRSFDFLITLLAILKAGGAYLPLDASQPNERLLFLLNDSQAPILITKSSFKDKFTSYQGSVILLNQDDSSIKKQPIDNLPPANTAEHLAYIIYTSGSTGTPKGVLIEHRSVVNYCKWFADYTHCKPQQRIDFSANPIFDMAVTLTIIPLMLGLTVVLCEEPVKKEVPSYLHYLAKSRINTIKLTPSYFKVLLQEAKNHFIALPQLHSIIIGGENLSSAECQSWLKLYPKHVLYNEYGPTEATVAVSTYEINILNCADLDTNVPIGTTGSNMSCVIFDTNGQPVLDGEVGELYIGGTCLDRGYLNQPQLTQQQFISYDNTRLYRTGDLCKKRVDGVIEYLGRIDEQVKIRGYRIEPSEIEKHLLTHSAIKEVALLAQKDSFGEQRLVAYYILKNNNTTLNANQIRKYLQKQLPEYMLPSVFVRIDSFPLTANGKLDKAALPLPSLIVSHNYVEPVSALEKKLAQIWSDELGVQLIGIHDDFFDLGGHSLSAARIISKINGDLNRDISIHDFYKATNIATLTPIIKSTKKNKKKRLDKHPNYHKIINIPLSDFQFLLWMSNTFEPRAQKLNIVARKRMFGHLNERALEFAFQALIKKHESLTYQVLKLKPAQKIQKDYTFNLIINDLTSHSMQHSEHELQKSMTQLINFYPWPKKTPLIIGKLFYLNGHESELQICVPHLISDDYCTDILFAELSRFYQHYNQLALEQIEIDTRFKEHIFSERTAMKMHLEEDSSFWDEYLKDASLFTFPEEYVIADMQTAHIPYSTYSVIPRDLLTHLKLFCERNHISINNALCAVIALALRNCCGNYQSETPYTYINIIQSTRDNPIYDNTIGCFLRVEPTKISLDDKATLISLSQQIRNAIIDTSNYQHCSNLVKLCSIGSFKPNMIEKFFTHLVTPLYTKLLKVPSIYRKILQRCGSRMMSFKRNTKFLINLNIRGNFVEYSHRNLELFGFDTKQIKNNNDDLLAIDYIFEASFLRDGNQNAHYLVISANLKPAFREKIAQEVIRLMESIAIENNARELKLKREQAEQFF</sequence>
<reference evidence="5 6" key="1">
    <citation type="submission" date="2015-11" db="EMBL/GenBank/DDBJ databases">
        <title>Genomic analysis of 38 Legionella species identifies large and diverse effector repertoires.</title>
        <authorList>
            <person name="Burstein D."/>
            <person name="Amaro F."/>
            <person name="Zusman T."/>
            <person name="Lifshitz Z."/>
            <person name="Cohen O."/>
            <person name="Gilbert J.A."/>
            <person name="Pupko T."/>
            <person name="Shuman H.A."/>
            <person name="Segal G."/>
        </authorList>
    </citation>
    <scope>NUCLEOTIDE SEQUENCE [LARGE SCALE GENOMIC DNA]</scope>
    <source>
        <strain evidence="5 6">IMVS3376</strain>
    </source>
</reference>